<dbReference type="GO" id="GO:0004721">
    <property type="term" value="F:phosphoprotein phosphatase activity"/>
    <property type="evidence" value="ECO:0007669"/>
    <property type="project" value="UniProtKB-KW"/>
</dbReference>
<evidence type="ECO:0000259" key="4">
    <source>
        <dbReference type="Pfam" id="PF00481"/>
    </source>
</evidence>
<dbReference type="SUPFAM" id="SSF81606">
    <property type="entry name" value="PP2C-like"/>
    <property type="match status" value="1"/>
</dbReference>
<dbReference type="Gene3D" id="3.60.40.10">
    <property type="entry name" value="PPM-type phosphatase domain"/>
    <property type="match status" value="1"/>
</dbReference>
<feature type="domain" description="PPM-type phosphatase" evidence="4">
    <location>
        <begin position="23"/>
        <end position="66"/>
    </location>
</feature>
<dbReference type="InterPro" id="IPR036457">
    <property type="entry name" value="PPM-type-like_dom_sf"/>
</dbReference>
<keyword evidence="3" id="KW-0904">Protein phosphatase</keyword>
<reference evidence="5 6" key="1">
    <citation type="journal article" date="2017" name="Gigascience">
        <title>Draft genome of the honey bee ectoparasitic mite, Tropilaelaps mercedesae, is shaped by the parasitic life history.</title>
        <authorList>
            <person name="Dong X."/>
            <person name="Armstrong S.D."/>
            <person name="Xia D."/>
            <person name="Makepeace B.L."/>
            <person name="Darby A.C."/>
            <person name="Kadowaki T."/>
        </authorList>
    </citation>
    <scope>NUCLEOTIDE SEQUENCE [LARGE SCALE GENOMIC DNA]</scope>
    <source>
        <strain evidence="5">Wuxi-XJTLU</strain>
    </source>
</reference>
<keyword evidence="6" id="KW-1185">Reference proteome</keyword>
<proteinExistence type="predicted"/>
<organism evidence="5 6">
    <name type="scientific">Tropilaelaps mercedesae</name>
    <dbReference type="NCBI Taxonomy" id="418985"/>
    <lineage>
        <taxon>Eukaryota</taxon>
        <taxon>Metazoa</taxon>
        <taxon>Ecdysozoa</taxon>
        <taxon>Arthropoda</taxon>
        <taxon>Chelicerata</taxon>
        <taxon>Arachnida</taxon>
        <taxon>Acari</taxon>
        <taxon>Parasitiformes</taxon>
        <taxon>Mesostigmata</taxon>
        <taxon>Gamasina</taxon>
        <taxon>Dermanyssoidea</taxon>
        <taxon>Laelapidae</taxon>
        <taxon>Tropilaelaps</taxon>
    </lineage>
</organism>
<keyword evidence="2" id="KW-0378">Hydrolase</keyword>
<dbReference type="OrthoDB" id="10264738at2759"/>
<dbReference type="STRING" id="418985.A0A1V9WYB8"/>
<dbReference type="Pfam" id="PF00481">
    <property type="entry name" value="PP2C"/>
    <property type="match status" value="1"/>
</dbReference>
<dbReference type="AlphaFoldDB" id="A0A1V9WYB8"/>
<dbReference type="InterPro" id="IPR001932">
    <property type="entry name" value="PPM-type_phosphatase-like_dom"/>
</dbReference>
<dbReference type="PROSITE" id="PS01032">
    <property type="entry name" value="PPM_1"/>
    <property type="match status" value="1"/>
</dbReference>
<comment type="caution">
    <text evidence="5">The sequence shown here is derived from an EMBL/GenBank/DDBJ whole genome shotgun (WGS) entry which is preliminary data.</text>
</comment>
<gene>
    <name evidence="5" type="ORF">BIW11_14382</name>
</gene>
<evidence type="ECO:0000256" key="2">
    <source>
        <dbReference type="ARBA" id="ARBA00022801"/>
    </source>
</evidence>
<evidence type="ECO:0000313" key="5">
    <source>
        <dbReference type="EMBL" id="OQR66096.1"/>
    </source>
</evidence>
<protein>
    <submittedName>
        <fullName evidence="5">Protein phosphatase 1G-like</fullName>
    </submittedName>
</protein>
<dbReference type="EMBL" id="MNPL01033743">
    <property type="protein sequence ID" value="OQR66096.1"/>
    <property type="molecule type" value="Genomic_DNA"/>
</dbReference>
<keyword evidence="1" id="KW-0479">Metal-binding</keyword>
<dbReference type="InterPro" id="IPR000222">
    <property type="entry name" value="PP2C_BS"/>
</dbReference>
<evidence type="ECO:0000256" key="3">
    <source>
        <dbReference type="ARBA" id="ARBA00022912"/>
    </source>
</evidence>
<name>A0A1V9WYB8_9ACAR</name>
<dbReference type="GO" id="GO:0046872">
    <property type="term" value="F:metal ion binding"/>
    <property type="evidence" value="ECO:0007669"/>
    <property type="project" value="UniProtKB-KW"/>
</dbReference>
<accession>A0A1V9WYB8</accession>
<dbReference type="InParanoid" id="A0A1V9WYB8"/>
<evidence type="ECO:0000313" key="6">
    <source>
        <dbReference type="Proteomes" id="UP000192247"/>
    </source>
</evidence>
<dbReference type="Proteomes" id="UP000192247">
    <property type="component" value="Unassembled WGS sequence"/>
</dbReference>
<sequence length="84" mass="9222">MGAYLSRPIFEPDTACDSGRGMAFGASSVQGWRVTQEDAHNCILDYDTDCSLFAVYDGHGGSEVRTHQIIIYKFSVAVCTRVIN</sequence>
<evidence type="ECO:0000256" key="1">
    <source>
        <dbReference type="ARBA" id="ARBA00022723"/>
    </source>
</evidence>